<evidence type="ECO:0000313" key="2">
    <source>
        <dbReference type="Proteomes" id="UP000093807"/>
    </source>
</evidence>
<evidence type="ECO:0000313" key="1">
    <source>
        <dbReference type="EMBL" id="OAZ04406.1"/>
    </source>
</evidence>
<organism evidence="1 2">
    <name type="scientific">Flavobacterium succinicans</name>
    <dbReference type="NCBI Taxonomy" id="29536"/>
    <lineage>
        <taxon>Bacteria</taxon>
        <taxon>Pseudomonadati</taxon>
        <taxon>Bacteroidota</taxon>
        <taxon>Flavobacteriia</taxon>
        <taxon>Flavobacteriales</taxon>
        <taxon>Flavobacteriaceae</taxon>
        <taxon>Flavobacterium</taxon>
    </lineage>
</organism>
<protein>
    <submittedName>
        <fullName evidence="1">Uncharacterized protein</fullName>
    </submittedName>
</protein>
<proteinExistence type="predicted"/>
<dbReference type="OrthoDB" id="197037at2"/>
<keyword evidence="2" id="KW-1185">Reference proteome</keyword>
<sequence length="156" mass="17825">MAAPNLKVIQALRETAKQIASSGRYEWGHMGSCNCGHLAQNITSFTRAEIQQFALQKRGDWSEQVIDYCPTSGYPMDLIIGRMIEFGFTQSDLRQLENLSNPEILAKAGVASFNRNVMSDTVKYMNAWADLLENQWMEQNINHIVLPTFEREEMVY</sequence>
<accession>A0A199XT36</accession>
<name>A0A199XT36_9FLAO</name>
<dbReference type="RefSeq" id="WP_064715208.1">
    <property type="nucleotide sequence ID" value="NZ_JMTM01000035.1"/>
</dbReference>
<comment type="caution">
    <text evidence="1">The sequence shown here is derived from an EMBL/GenBank/DDBJ whole genome shotgun (WGS) entry which is preliminary data.</text>
</comment>
<reference evidence="1 2" key="1">
    <citation type="submission" date="2016-06" db="EMBL/GenBank/DDBJ databases">
        <title>Draft genome sequence of Flavobacterium succinicans strain DD5b.</title>
        <authorList>
            <person name="Poehlein A."/>
            <person name="Daniel R."/>
            <person name="Simeonova D.D."/>
        </authorList>
    </citation>
    <scope>NUCLEOTIDE SEQUENCE [LARGE SCALE GENOMIC DNA]</scope>
    <source>
        <strain evidence="1 2">DD5b</strain>
    </source>
</reference>
<dbReference type="Proteomes" id="UP000093807">
    <property type="component" value="Unassembled WGS sequence"/>
</dbReference>
<dbReference type="AlphaFoldDB" id="A0A199XT36"/>
<dbReference type="PATRIC" id="fig|29536.5.peg.1472"/>
<dbReference type="EMBL" id="JMTM01000035">
    <property type="protein sequence ID" value="OAZ04406.1"/>
    <property type="molecule type" value="Genomic_DNA"/>
</dbReference>
<gene>
    <name evidence="1" type="ORF">FLB_14040</name>
</gene>